<evidence type="ECO:0000256" key="8">
    <source>
        <dbReference type="ARBA" id="ARBA00023065"/>
    </source>
</evidence>
<dbReference type="SUPFAM" id="SSF52343">
    <property type="entry name" value="Ferredoxin reductase-like, C-terminal NADP-linked domain"/>
    <property type="match status" value="1"/>
</dbReference>
<feature type="transmembrane region" description="Helical" evidence="11">
    <location>
        <begin position="231"/>
        <end position="253"/>
    </location>
</feature>
<dbReference type="Pfam" id="PF08030">
    <property type="entry name" value="NAD_binding_6"/>
    <property type="match status" value="1"/>
</dbReference>
<dbReference type="PANTHER" id="PTHR32361:SF23">
    <property type="entry name" value="FERRIC-CHELATE REDUCTASE"/>
    <property type="match status" value="1"/>
</dbReference>
<evidence type="ECO:0000256" key="4">
    <source>
        <dbReference type="ARBA" id="ARBA00022692"/>
    </source>
</evidence>
<dbReference type="InterPro" id="IPR013112">
    <property type="entry name" value="FAD-bd_8"/>
</dbReference>
<dbReference type="InterPro" id="IPR013130">
    <property type="entry name" value="Fe3_Rdtase_TM_dom"/>
</dbReference>
<dbReference type="CDD" id="cd06186">
    <property type="entry name" value="NOX_Duox_like_FAD_NADP"/>
    <property type="match status" value="1"/>
</dbReference>
<dbReference type="SFLD" id="SFLDG01168">
    <property type="entry name" value="Ferric_reductase_subgroup_(FRE"/>
    <property type="match status" value="1"/>
</dbReference>
<dbReference type="PANTHER" id="PTHR32361">
    <property type="entry name" value="FERRIC/CUPRIC REDUCTASE TRANSMEMBRANE COMPONENT"/>
    <property type="match status" value="1"/>
</dbReference>
<dbReference type="InterPro" id="IPR051410">
    <property type="entry name" value="Ferric/Cupric_Reductase"/>
</dbReference>
<feature type="transmembrane region" description="Helical" evidence="11">
    <location>
        <begin position="40"/>
        <end position="59"/>
    </location>
</feature>
<comment type="similarity">
    <text evidence="2">Belongs to the ferric reductase (FRE) family.</text>
</comment>
<keyword evidence="9 11" id="KW-0472">Membrane</keyword>
<comment type="subcellular location">
    <subcellularLocation>
        <location evidence="1">Membrane</location>
        <topology evidence="1">Multi-pass membrane protein</topology>
    </subcellularLocation>
</comment>
<feature type="region of interest" description="Disordered" evidence="10">
    <location>
        <begin position="514"/>
        <end position="533"/>
    </location>
</feature>
<dbReference type="Pfam" id="PF08022">
    <property type="entry name" value="FAD_binding_8"/>
    <property type="match status" value="1"/>
</dbReference>
<evidence type="ECO:0000256" key="6">
    <source>
        <dbReference type="ARBA" id="ARBA00022989"/>
    </source>
</evidence>
<dbReference type="InterPro" id="IPR017927">
    <property type="entry name" value="FAD-bd_FR_type"/>
</dbReference>
<keyword evidence="7" id="KW-0560">Oxidoreductase</keyword>
<feature type="transmembrane region" description="Helical" evidence="11">
    <location>
        <begin position="111"/>
        <end position="135"/>
    </location>
</feature>
<evidence type="ECO:0000256" key="5">
    <source>
        <dbReference type="ARBA" id="ARBA00022982"/>
    </source>
</evidence>
<keyword evidence="6 11" id="KW-1133">Transmembrane helix</keyword>
<evidence type="ECO:0000313" key="14">
    <source>
        <dbReference type="Proteomes" id="UP001447188"/>
    </source>
</evidence>
<keyword evidence="3" id="KW-0813">Transport</keyword>
<feature type="transmembrane region" description="Helical" evidence="11">
    <location>
        <begin position="193"/>
        <end position="211"/>
    </location>
</feature>
<keyword evidence="5" id="KW-0249">Electron transport</keyword>
<feature type="transmembrane region" description="Helical" evidence="11">
    <location>
        <begin position="260"/>
        <end position="277"/>
    </location>
</feature>
<evidence type="ECO:0000256" key="7">
    <source>
        <dbReference type="ARBA" id="ARBA00023002"/>
    </source>
</evidence>
<dbReference type="Proteomes" id="UP001447188">
    <property type="component" value="Unassembled WGS sequence"/>
</dbReference>
<evidence type="ECO:0000256" key="1">
    <source>
        <dbReference type="ARBA" id="ARBA00004141"/>
    </source>
</evidence>
<dbReference type="InterPro" id="IPR013121">
    <property type="entry name" value="Fe_red_NAD-bd_6"/>
</dbReference>
<evidence type="ECO:0000256" key="10">
    <source>
        <dbReference type="SAM" id="MobiDB-lite"/>
    </source>
</evidence>
<dbReference type="Pfam" id="PF01794">
    <property type="entry name" value="Ferric_reduct"/>
    <property type="match status" value="1"/>
</dbReference>
<feature type="transmembrane region" description="Helical" evidence="11">
    <location>
        <begin position="155"/>
        <end position="181"/>
    </location>
</feature>
<evidence type="ECO:0000256" key="9">
    <source>
        <dbReference type="ARBA" id="ARBA00023136"/>
    </source>
</evidence>
<evidence type="ECO:0000313" key="13">
    <source>
        <dbReference type="EMBL" id="KAL0632748.1"/>
    </source>
</evidence>
<evidence type="ECO:0000259" key="12">
    <source>
        <dbReference type="PROSITE" id="PS51384"/>
    </source>
</evidence>
<accession>A0ABR3GA49</accession>
<comment type="caution">
    <text evidence="13">The sequence shown here is derived from an EMBL/GenBank/DDBJ whole genome shotgun (WGS) entry which is preliminary data.</text>
</comment>
<dbReference type="Gene3D" id="3.40.50.80">
    <property type="entry name" value="Nucleotide-binding domain of ferredoxin-NADP reductase (FNR) module"/>
    <property type="match status" value="1"/>
</dbReference>
<evidence type="ECO:0000256" key="11">
    <source>
        <dbReference type="SAM" id="Phobius"/>
    </source>
</evidence>
<evidence type="ECO:0000256" key="3">
    <source>
        <dbReference type="ARBA" id="ARBA00022448"/>
    </source>
</evidence>
<feature type="transmembrane region" description="Helical" evidence="11">
    <location>
        <begin position="289"/>
        <end position="307"/>
    </location>
</feature>
<gene>
    <name evidence="13" type="ORF">Q9L58_008379</name>
</gene>
<dbReference type="PROSITE" id="PS51384">
    <property type="entry name" value="FAD_FR"/>
    <property type="match status" value="1"/>
</dbReference>
<protein>
    <recommendedName>
        <fullName evidence="12">FAD-binding FR-type domain-containing protein</fullName>
    </recommendedName>
</protein>
<keyword evidence="14" id="KW-1185">Reference proteome</keyword>
<dbReference type="InterPro" id="IPR039261">
    <property type="entry name" value="FNR_nucleotide-bd"/>
</dbReference>
<evidence type="ECO:0000256" key="2">
    <source>
        <dbReference type="ARBA" id="ARBA00006278"/>
    </source>
</evidence>
<name>A0ABR3GA49_9PEZI</name>
<feature type="domain" description="FAD-binding FR-type" evidence="12">
    <location>
        <begin position="285"/>
        <end position="422"/>
    </location>
</feature>
<sequence length="656" mass="74342">MVIANLPDVLNGDLYDNSSIEIQYYQLRKLWPWKNGGIHALGWVLFAGGLVLIFGLLNVHDILLDRRRLGYTLARNNKDRQGGHMRERSLFDRILLHLRSFGYLRSTQRRIGATSFGLGLLILVGFAYPTIYVFSQRPYYEMAPLFGPPPLSGRSGMITLAMTPFVLMLGMKANLISLITGVGHEKLNVLHRWLGFFMAFFAVVHTIPFIIEPLRNGGVGQLKNLFSNHFEYWSGVGALICLLWLSFGSLSFIRAWCYELFVHLHIICGIGYVGLLFWHCGNMLTSWHYLYATVGIWVTHLAYRFYFRTNWFGPRLFKGDTATLTALTNNGVKVTIPTRMRWRAGQHVFLRIPDISLLDNHPFTVSSVMQEGNGNDFEYNDLVLVFKPHKGFTKEMFNISRSMPDVSLRAFLDGPYGGLSRKLEAFETVLMIAGGSGITPIVGHLQHLVQKILAGEALTKDIRIVWAVKDFDSLEWFKDEISAAARALPRNMLLCQYYATEETPIELPKHPVSATREWPQSPTSPTFRRPPPALIRPVSDVQDEFTKFDFGLHTIEKEVRGSNMGGLRPGGHDPFMRPPTPVPPLGDEVLLEFGRPPLRDGLKPWSSTFGKRTCIYVCGPEGMKIDVANAVADMQPDIWACKQREEVYLHSETFGW</sequence>
<dbReference type="SFLD" id="SFLDS00052">
    <property type="entry name" value="Ferric_Reductase_Domain"/>
    <property type="match status" value="1"/>
</dbReference>
<reference evidence="13 14" key="1">
    <citation type="submission" date="2024-02" db="EMBL/GenBank/DDBJ databases">
        <title>Discinaceae phylogenomics.</title>
        <authorList>
            <person name="Dirks A.C."/>
            <person name="James T.Y."/>
        </authorList>
    </citation>
    <scope>NUCLEOTIDE SEQUENCE [LARGE SCALE GENOMIC DNA]</scope>
    <source>
        <strain evidence="13 14">ACD0624</strain>
    </source>
</reference>
<organism evidence="13 14">
    <name type="scientific">Discina gigas</name>
    <dbReference type="NCBI Taxonomy" id="1032678"/>
    <lineage>
        <taxon>Eukaryota</taxon>
        <taxon>Fungi</taxon>
        <taxon>Dikarya</taxon>
        <taxon>Ascomycota</taxon>
        <taxon>Pezizomycotina</taxon>
        <taxon>Pezizomycetes</taxon>
        <taxon>Pezizales</taxon>
        <taxon>Discinaceae</taxon>
        <taxon>Discina</taxon>
    </lineage>
</organism>
<proteinExistence type="inferred from homology"/>
<keyword evidence="8" id="KW-0406">Ion transport</keyword>
<keyword evidence="4 11" id="KW-0812">Transmembrane</keyword>
<dbReference type="EMBL" id="JBBBZM010000153">
    <property type="protein sequence ID" value="KAL0632748.1"/>
    <property type="molecule type" value="Genomic_DNA"/>
</dbReference>